<comment type="caution">
    <text evidence="1">The sequence shown here is derived from an EMBL/GenBank/DDBJ whole genome shotgun (WGS) entry which is preliminary data.</text>
</comment>
<reference evidence="1 2" key="1">
    <citation type="submission" date="2019-04" db="EMBL/GenBank/DDBJ databases">
        <authorList>
            <person name="Li J."/>
        </authorList>
    </citation>
    <scope>NUCLEOTIDE SEQUENCE [LARGE SCALE GENOMIC DNA]</scope>
    <source>
        <strain evidence="1 2">CCTCC AB2016182</strain>
    </source>
</reference>
<dbReference type="RefSeq" id="WP_136857380.1">
    <property type="nucleotide sequence ID" value="NZ_SUNH01000019.1"/>
</dbReference>
<proteinExistence type="predicted"/>
<dbReference type="EMBL" id="SUNH01000019">
    <property type="protein sequence ID" value="TJZ82895.1"/>
    <property type="molecule type" value="Genomic_DNA"/>
</dbReference>
<evidence type="ECO:0000313" key="1">
    <source>
        <dbReference type="EMBL" id="TJZ82895.1"/>
    </source>
</evidence>
<dbReference type="AlphaFoldDB" id="A0A4U0QMC1"/>
<dbReference type="Proteomes" id="UP000306223">
    <property type="component" value="Unassembled WGS sequence"/>
</dbReference>
<keyword evidence="2" id="KW-1185">Reference proteome</keyword>
<gene>
    <name evidence="1" type="ORF">FA740_13925</name>
</gene>
<protein>
    <submittedName>
        <fullName evidence="1">Uncharacterized protein</fullName>
    </submittedName>
</protein>
<name>A0A4U0QMC1_9RHOB</name>
<dbReference type="OrthoDB" id="9804725at2"/>
<accession>A0A4U0QMC1</accession>
<organism evidence="1 2">
    <name type="scientific">Paracoccus hibiscisoli</name>
    <dbReference type="NCBI Taxonomy" id="2023261"/>
    <lineage>
        <taxon>Bacteria</taxon>
        <taxon>Pseudomonadati</taxon>
        <taxon>Pseudomonadota</taxon>
        <taxon>Alphaproteobacteria</taxon>
        <taxon>Rhodobacterales</taxon>
        <taxon>Paracoccaceae</taxon>
        <taxon>Paracoccus</taxon>
    </lineage>
</organism>
<evidence type="ECO:0000313" key="2">
    <source>
        <dbReference type="Proteomes" id="UP000306223"/>
    </source>
</evidence>
<sequence length="482" mass="55038">MRRGNSRIKQAHFLVYSNGTQPFSTNAQDYYDSALAVGFDSASHVTEAELRQTPFWEENRFILEQPRGAGYWLWKPWIILRKLRECGPDDIVIYNDAGRYERGAFRQFPCFPHAATELCAMTPNRFIHGFIGAWQVQGEYTKRDAFVVMDADSDEMRRAAQVCAGPLLFMPSKASFDFLERWLEYCRDPRVLTDQPDELKPTHPQFRDHRHDQSVGSILAHQTGAHYFDFSNAGAVNASESVRQRNRHVPRLHTHIGYVSLIAARALPDDFFARADAHINEARPLLRNLTPDEPLPLHAETTPDSVLEEQLNQIMATPGDRIAPDHLRFLVTANRITNSRLHGLHKIAPDLGDFWRKAVDHFTAATRQLHDEGAEPGLPEARRLAVEAVRHAEANFPEWRQDIMTGFVWSLLNDEARSAFKAVYKGLKRGNGSAEMYRFVEYLDATDLFSLETELAGNDRQLRAEVSRHLLAWIIRPVRASA</sequence>